<keyword evidence="3" id="KW-1185">Reference proteome</keyword>
<organism evidence="2 3">
    <name type="scientific">Paramecium sonneborni</name>
    <dbReference type="NCBI Taxonomy" id="65129"/>
    <lineage>
        <taxon>Eukaryota</taxon>
        <taxon>Sar</taxon>
        <taxon>Alveolata</taxon>
        <taxon>Ciliophora</taxon>
        <taxon>Intramacronucleata</taxon>
        <taxon>Oligohymenophorea</taxon>
        <taxon>Peniculida</taxon>
        <taxon>Parameciidae</taxon>
        <taxon>Paramecium</taxon>
    </lineage>
</organism>
<dbReference type="OrthoDB" id="309833at2759"/>
<evidence type="ECO:0000313" key="2">
    <source>
        <dbReference type="EMBL" id="CAD8106081.1"/>
    </source>
</evidence>
<feature type="region of interest" description="Disordered" evidence="1">
    <location>
        <begin position="179"/>
        <end position="224"/>
    </location>
</feature>
<gene>
    <name evidence="2" type="ORF">PSON_ATCC_30995.1.T0860017</name>
</gene>
<evidence type="ECO:0000313" key="3">
    <source>
        <dbReference type="Proteomes" id="UP000692954"/>
    </source>
</evidence>
<proteinExistence type="predicted"/>
<dbReference type="AlphaFoldDB" id="A0A8S1PSR9"/>
<feature type="compositionally biased region" description="Low complexity" evidence="1">
    <location>
        <begin position="198"/>
        <end position="224"/>
    </location>
</feature>
<feature type="compositionally biased region" description="Basic and acidic residues" evidence="1">
    <location>
        <begin position="186"/>
        <end position="197"/>
    </location>
</feature>
<name>A0A8S1PSR9_9CILI</name>
<accession>A0A8S1PSR9</accession>
<dbReference type="EMBL" id="CAJJDN010000086">
    <property type="protein sequence ID" value="CAD8106081.1"/>
    <property type="molecule type" value="Genomic_DNA"/>
</dbReference>
<dbReference type="Proteomes" id="UP000692954">
    <property type="component" value="Unassembled WGS sequence"/>
</dbReference>
<sequence length="301" mass="35595">MNIPTEIDPETLPDHEPDRFNNFFEILIDGKPAFKLLDGSTFFLDSNNGWIDEKNCYYDSQGKPAGWYKTFDDQTYFYNSEGFFIPYDKDPSTLPKHNEQVNINKLDTDQNFLDTNGCYYDKFGEALGWKLKCEDGQIYFFDLKGEYVDLNTREVQNDLNEFDFGDFKQNFKQKTQFVKQQQKTYPKVEPRRIKDQPQKQNRQQVKNQQISKPQQQQQSQNRQNNQKAIYHYELPDLDETKKLFIALVKQKLQSKAEFLLNDQLLTVKCDEPNKGLEQDFNLENGKCVTYKNDINPKSIKK</sequence>
<evidence type="ECO:0000256" key="1">
    <source>
        <dbReference type="SAM" id="MobiDB-lite"/>
    </source>
</evidence>
<protein>
    <submittedName>
        <fullName evidence="2">Uncharacterized protein</fullName>
    </submittedName>
</protein>
<comment type="caution">
    <text evidence="2">The sequence shown here is derived from an EMBL/GenBank/DDBJ whole genome shotgun (WGS) entry which is preliminary data.</text>
</comment>
<reference evidence="2" key="1">
    <citation type="submission" date="2021-01" db="EMBL/GenBank/DDBJ databases">
        <authorList>
            <consortium name="Genoscope - CEA"/>
            <person name="William W."/>
        </authorList>
    </citation>
    <scope>NUCLEOTIDE SEQUENCE</scope>
</reference>